<keyword evidence="3 6" id="KW-0812">Transmembrane</keyword>
<keyword evidence="4 6" id="KW-1133">Transmembrane helix</keyword>
<proteinExistence type="predicted"/>
<reference evidence="7 8" key="1">
    <citation type="submission" date="2019-04" db="EMBL/GenBank/DDBJ databases">
        <title>Draft genome sequence of Robertkochia marina CC-AMO-30D.</title>
        <authorList>
            <person name="Hameed A."/>
            <person name="Lin S.-Y."/>
            <person name="Shahina M."/>
            <person name="Lai W.-A."/>
            <person name="Young C.-C."/>
        </authorList>
    </citation>
    <scope>NUCLEOTIDE SEQUENCE [LARGE SCALE GENOMIC DNA]</scope>
    <source>
        <strain evidence="7 8">CC-AMO-30D</strain>
    </source>
</reference>
<dbReference type="NCBIfam" id="NF035940">
    <property type="entry name" value="prenyl_rel_EboC"/>
    <property type="match status" value="1"/>
</dbReference>
<feature type="transmembrane region" description="Helical" evidence="6">
    <location>
        <begin position="100"/>
        <end position="133"/>
    </location>
</feature>
<feature type="transmembrane region" description="Helical" evidence="6">
    <location>
        <begin position="50"/>
        <end position="69"/>
    </location>
</feature>
<sequence>MMSKLKGYIQLTRPANLPTAVADIVAGVAVSLTLMHGVEDAAAMASAHVGSILLLCLASVLLYASGVVLNDYFDRNVDAIERPERPIPSGVIPSRSALAFGLVLMCLGVLSAVMVSVLSGVLALFLALTILLYDAAGKRHVLFGPLTMGACRGLNLLLGMSLFGEVALWWMAVIPILYIGAVTLVSRGEVNGQNRSHITLAFFMYLGVIASLWGLMFYAGISFIYLIPFLIVFAAMVLIPLWRAYKNNSPANIRKAVKAGVISLILLDACIAVIFAGWTAGLSIVLLLPASLFLAKQFAVT</sequence>
<dbReference type="Gene3D" id="1.10.357.140">
    <property type="entry name" value="UbiA prenyltransferase"/>
    <property type="match status" value="1"/>
</dbReference>
<dbReference type="Proteomes" id="UP000305939">
    <property type="component" value="Unassembled WGS sequence"/>
</dbReference>
<keyword evidence="7" id="KW-0830">Ubiquinone</keyword>
<gene>
    <name evidence="7" type="ORF">E7Z59_12865</name>
</gene>
<name>A0A4S3LZR4_9FLAO</name>
<dbReference type="PANTHER" id="PTHR42723">
    <property type="entry name" value="CHLOROPHYLL SYNTHASE"/>
    <property type="match status" value="1"/>
</dbReference>
<evidence type="ECO:0000313" key="8">
    <source>
        <dbReference type="Proteomes" id="UP000305939"/>
    </source>
</evidence>
<keyword evidence="5 6" id="KW-0472">Membrane</keyword>
<evidence type="ECO:0000256" key="5">
    <source>
        <dbReference type="ARBA" id="ARBA00023136"/>
    </source>
</evidence>
<evidence type="ECO:0000256" key="1">
    <source>
        <dbReference type="ARBA" id="ARBA00004141"/>
    </source>
</evidence>
<feature type="transmembrane region" description="Helical" evidence="6">
    <location>
        <begin position="140"/>
        <end position="161"/>
    </location>
</feature>
<dbReference type="CDD" id="cd13964">
    <property type="entry name" value="PT_UbiA_1"/>
    <property type="match status" value="1"/>
</dbReference>
<feature type="transmembrane region" description="Helical" evidence="6">
    <location>
        <begin position="20"/>
        <end position="38"/>
    </location>
</feature>
<feature type="transmembrane region" description="Helical" evidence="6">
    <location>
        <begin position="167"/>
        <end position="186"/>
    </location>
</feature>
<accession>A0A4S3LZR4</accession>
<dbReference type="GO" id="GO:0016765">
    <property type="term" value="F:transferase activity, transferring alkyl or aryl (other than methyl) groups"/>
    <property type="evidence" value="ECO:0007669"/>
    <property type="project" value="InterPro"/>
</dbReference>
<dbReference type="InterPro" id="IPR050475">
    <property type="entry name" value="Prenyltransferase_related"/>
</dbReference>
<comment type="caution">
    <text evidence="7">The sequence shown here is derived from an EMBL/GenBank/DDBJ whole genome shotgun (WGS) entry which is preliminary data.</text>
</comment>
<dbReference type="OrthoDB" id="2908954at2"/>
<dbReference type="InterPro" id="IPR044878">
    <property type="entry name" value="UbiA_sf"/>
</dbReference>
<keyword evidence="2" id="KW-1003">Cell membrane</keyword>
<dbReference type="PANTHER" id="PTHR42723:SF1">
    <property type="entry name" value="CHLOROPHYLL SYNTHASE, CHLOROPLASTIC"/>
    <property type="match status" value="1"/>
</dbReference>
<dbReference type="EMBL" id="SSMC01000003">
    <property type="protein sequence ID" value="THD66671.1"/>
    <property type="molecule type" value="Genomic_DNA"/>
</dbReference>
<feature type="transmembrane region" description="Helical" evidence="6">
    <location>
        <begin position="263"/>
        <end position="288"/>
    </location>
</feature>
<keyword evidence="8" id="KW-1185">Reference proteome</keyword>
<organism evidence="7 8">
    <name type="scientific">Robertkochia marina</name>
    <dbReference type="NCBI Taxonomy" id="1227945"/>
    <lineage>
        <taxon>Bacteria</taxon>
        <taxon>Pseudomonadati</taxon>
        <taxon>Bacteroidota</taxon>
        <taxon>Flavobacteriia</taxon>
        <taxon>Flavobacteriales</taxon>
        <taxon>Flavobacteriaceae</taxon>
        <taxon>Robertkochia</taxon>
    </lineage>
</organism>
<dbReference type="InterPro" id="IPR000537">
    <property type="entry name" value="UbiA_prenyltransferase"/>
</dbReference>
<dbReference type="AlphaFoldDB" id="A0A4S3LZR4"/>
<dbReference type="GO" id="GO:0016020">
    <property type="term" value="C:membrane"/>
    <property type="evidence" value="ECO:0007669"/>
    <property type="project" value="UniProtKB-SubCell"/>
</dbReference>
<evidence type="ECO:0000256" key="3">
    <source>
        <dbReference type="ARBA" id="ARBA00022692"/>
    </source>
</evidence>
<evidence type="ECO:0000256" key="2">
    <source>
        <dbReference type="ARBA" id="ARBA00022475"/>
    </source>
</evidence>
<feature type="transmembrane region" description="Helical" evidence="6">
    <location>
        <begin position="198"/>
        <end position="217"/>
    </location>
</feature>
<evidence type="ECO:0000256" key="4">
    <source>
        <dbReference type="ARBA" id="ARBA00022989"/>
    </source>
</evidence>
<protein>
    <submittedName>
        <fullName evidence="7">Ubiquinone biosynthesis protein UbiA</fullName>
    </submittedName>
</protein>
<evidence type="ECO:0000313" key="7">
    <source>
        <dbReference type="EMBL" id="THD66671.1"/>
    </source>
</evidence>
<feature type="transmembrane region" description="Helical" evidence="6">
    <location>
        <begin position="223"/>
        <end position="242"/>
    </location>
</feature>
<evidence type="ECO:0000256" key="6">
    <source>
        <dbReference type="SAM" id="Phobius"/>
    </source>
</evidence>
<dbReference type="Pfam" id="PF01040">
    <property type="entry name" value="UbiA"/>
    <property type="match status" value="1"/>
</dbReference>
<comment type="subcellular location">
    <subcellularLocation>
        <location evidence="1">Membrane</location>
        <topology evidence="1">Multi-pass membrane protein</topology>
    </subcellularLocation>
</comment>